<dbReference type="Pfam" id="PF06722">
    <property type="entry name" value="EryCIII-like_C"/>
    <property type="match status" value="1"/>
</dbReference>
<dbReference type="EMBL" id="JAGPNK010000052">
    <property type="protein sequence ID" value="KAH7302842.1"/>
    <property type="molecule type" value="Genomic_DNA"/>
</dbReference>
<dbReference type="OrthoDB" id="407298at2759"/>
<evidence type="ECO:0000256" key="2">
    <source>
        <dbReference type="ARBA" id="ARBA00022679"/>
    </source>
</evidence>
<keyword evidence="6" id="KW-1185">Reference proteome</keyword>
<dbReference type="Proteomes" id="UP000813444">
    <property type="component" value="Unassembled WGS sequence"/>
</dbReference>
<evidence type="ECO:0000313" key="6">
    <source>
        <dbReference type="Proteomes" id="UP000813444"/>
    </source>
</evidence>
<feature type="chain" id="PRO_5035472155" description="Erythromycin biosynthesis protein CIII-like C-terminal domain-containing protein" evidence="3">
    <location>
        <begin position="19"/>
        <end position="515"/>
    </location>
</feature>
<organism evidence="5 6">
    <name type="scientific">Stachybotrys elegans</name>
    <dbReference type="NCBI Taxonomy" id="80388"/>
    <lineage>
        <taxon>Eukaryota</taxon>
        <taxon>Fungi</taxon>
        <taxon>Dikarya</taxon>
        <taxon>Ascomycota</taxon>
        <taxon>Pezizomycotina</taxon>
        <taxon>Sordariomycetes</taxon>
        <taxon>Hypocreomycetidae</taxon>
        <taxon>Hypocreales</taxon>
        <taxon>Stachybotryaceae</taxon>
        <taxon>Stachybotrys</taxon>
    </lineage>
</organism>
<dbReference type="PANTHER" id="PTHR48043">
    <property type="entry name" value="EG:EG0003.4 PROTEIN-RELATED"/>
    <property type="match status" value="1"/>
</dbReference>
<reference evidence="5" key="1">
    <citation type="journal article" date="2021" name="Nat. Commun.">
        <title>Genetic determinants of endophytism in the Arabidopsis root mycobiome.</title>
        <authorList>
            <person name="Mesny F."/>
            <person name="Miyauchi S."/>
            <person name="Thiergart T."/>
            <person name="Pickel B."/>
            <person name="Atanasova L."/>
            <person name="Karlsson M."/>
            <person name="Huettel B."/>
            <person name="Barry K.W."/>
            <person name="Haridas S."/>
            <person name="Chen C."/>
            <person name="Bauer D."/>
            <person name="Andreopoulos W."/>
            <person name="Pangilinan J."/>
            <person name="LaButti K."/>
            <person name="Riley R."/>
            <person name="Lipzen A."/>
            <person name="Clum A."/>
            <person name="Drula E."/>
            <person name="Henrissat B."/>
            <person name="Kohler A."/>
            <person name="Grigoriev I.V."/>
            <person name="Martin F.M."/>
            <person name="Hacquard S."/>
        </authorList>
    </citation>
    <scope>NUCLEOTIDE SEQUENCE</scope>
    <source>
        <strain evidence="5">MPI-CAGE-CH-0235</strain>
    </source>
</reference>
<dbReference type="SUPFAM" id="SSF53756">
    <property type="entry name" value="UDP-Glycosyltransferase/glycogen phosphorylase"/>
    <property type="match status" value="1"/>
</dbReference>
<feature type="domain" description="Erythromycin biosynthesis protein CIII-like C-terminal" evidence="4">
    <location>
        <begin position="401"/>
        <end position="475"/>
    </location>
</feature>
<keyword evidence="3" id="KW-0732">Signal</keyword>
<protein>
    <recommendedName>
        <fullName evidence="4">Erythromycin biosynthesis protein CIII-like C-terminal domain-containing protein</fullName>
    </recommendedName>
</protein>
<dbReference type="PANTHER" id="PTHR48043:SF145">
    <property type="entry name" value="FI06409P-RELATED"/>
    <property type="match status" value="1"/>
</dbReference>
<keyword evidence="2" id="KW-0808">Transferase</keyword>
<dbReference type="GO" id="GO:0008194">
    <property type="term" value="F:UDP-glycosyltransferase activity"/>
    <property type="evidence" value="ECO:0007669"/>
    <property type="project" value="TreeGrafter"/>
</dbReference>
<dbReference type="InterPro" id="IPR050271">
    <property type="entry name" value="UDP-glycosyltransferase"/>
</dbReference>
<accession>A0A8K0SFG6</accession>
<gene>
    <name evidence="5" type="ORF">B0I35DRAFT_455445</name>
</gene>
<evidence type="ECO:0000256" key="1">
    <source>
        <dbReference type="ARBA" id="ARBA00022676"/>
    </source>
</evidence>
<sequence length="515" mass="56859">MARIVFFVLSMAVAVLTALLSHNYKQAQISDEPIAGRNNTVLFLTTEAKGLSNVHIAAASALLESQPQVEIHYASFPKLKKTLKRVSEAARARSPSAKAVAWHELPGPDFGEAVKRTIPDWDVAITPPGLAGMRKMLDGLISCVLPWEHEEHWALYCRFSEIIDEVDPALIILDGVFTPAGDLVGNTNRRFVTITPNTLAELYAMDQPWGAGLWKYPALASGFPFPMPWKHVPSNIWLVLRQIWHLVWSARIARTRRFMTDQGVANSLQVGFIVPGVRTLLATLPEANLPVDWIPEDTKFFGPVVVDAGPAAKQDPEVARWLSRAPTILINLGSLAQYSEERASVMIAVIAAILHSTNSQVLWKFQAAGTYSRDVFEPVRQYIDSKRLRVKEWLEIDPISMLQTGDVVLFVHHGGAGSYHEAIWAGVPQVILPLWFDLYSIAQTAEYLGVGIWPGKETAPQWESDVVAEGILQALIGPKSDIMRRTAANLSDTAHSYGGRYAIAQELARLAALGK</sequence>
<dbReference type="AlphaFoldDB" id="A0A8K0SFG6"/>
<dbReference type="InterPro" id="IPR010610">
    <property type="entry name" value="EryCIII-like_C"/>
</dbReference>
<name>A0A8K0SFG6_9HYPO</name>
<evidence type="ECO:0000259" key="4">
    <source>
        <dbReference type="Pfam" id="PF06722"/>
    </source>
</evidence>
<comment type="caution">
    <text evidence="5">The sequence shown here is derived from an EMBL/GenBank/DDBJ whole genome shotgun (WGS) entry which is preliminary data.</text>
</comment>
<evidence type="ECO:0000313" key="5">
    <source>
        <dbReference type="EMBL" id="KAH7302842.1"/>
    </source>
</evidence>
<evidence type="ECO:0000256" key="3">
    <source>
        <dbReference type="SAM" id="SignalP"/>
    </source>
</evidence>
<proteinExistence type="predicted"/>
<dbReference type="Gene3D" id="3.40.50.2000">
    <property type="entry name" value="Glycogen Phosphorylase B"/>
    <property type="match status" value="2"/>
</dbReference>
<feature type="signal peptide" evidence="3">
    <location>
        <begin position="1"/>
        <end position="18"/>
    </location>
</feature>
<keyword evidence="1" id="KW-0328">Glycosyltransferase</keyword>